<sequence length="204" mass="24244">MNKLAVPDFDRLNLPDSIEEFFTKEEYANICPYERKRLQNMRRNYEMMIYVGLPAIKPDFMQPNRSRRRKRAEEEAFSTNSDNDDEWLPSSKRRAGRTAWRPPFQTASKPAQTKSQKDQKFVQAKTQDKRKRKPKKKDEVRVYTFRKRKETNYMKLEVPDDDEFLYCEECNQEHSGDCPVHGALLLVDDIPVSMDIMPPHLYIS</sequence>
<feature type="compositionally biased region" description="Polar residues" evidence="1">
    <location>
        <begin position="105"/>
        <end position="114"/>
    </location>
</feature>
<evidence type="ECO:0000313" key="4">
    <source>
        <dbReference type="Proteomes" id="UP001519460"/>
    </source>
</evidence>
<dbReference type="PROSITE" id="PS50806">
    <property type="entry name" value="KRAB_RELATED"/>
    <property type="match status" value="1"/>
</dbReference>
<comment type="caution">
    <text evidence="3">The sequence shown here is derived from an EMBL/GenBank/DDBJ whole genome shotgun (WGS) entry which is preliminary data.</text>
</comment>
<reference evidence="3 4" key="1">
    <citation type="journal article" date="2023" name="Sci. Data">
        <title>Genome assembly of the Korean intertidal mud-creeper Batillaria attramentaria.</title>
        <authorList>
            <person name="Patra A.K."/>
            <person name="Ho P.T."/>
            <person name="Jun S."/>
            <person name="Lee S.J."/>
            <person name="Kim Y."/>
            <person name="Won Y.J."/>
        </authorList>
    </citation>
    <scope>NUCLEOTIDE SEQUENCE [LARGE SCALE GENOMIC DNA]</scope>
    <source>
        <strain evidence="3">Wonlab-2016</strain>
    </source>
</reference>
<accession>A0ABD0JQ53</accession>
<dbReference type="EMBL" id="JACVVK020000359">
    <property type="protein sequence ID" value="KAK7477011.1"/>
    <property type="molecule type" value="Genomic_DNA"/>
</dbReference>
<dbReference type="PANTHER" id="PTHR14112:SF1">
    <property type="entry name" value="KRAB-RELATED DOMAIN-CONTAINING PROTEIN"/>
    <property type="match status" value="1"/>
</dbReference>
<feature type="region of interest" description="Disordered" evidence="1">
    <location>
        <begin position="58"/>
        <end position="139"/>
    </location>
</feature>
<protein>
    <recommendedName>
        <fullName evidence="2">KRAB-related domain-containing protein</fullName>
    </recommendedName>
</protein>
<name>A0ABD0JQ53_9CAEN</name>
<dbReference type="Proteomes" id="UP001519460">
    <property type="component" value="Unassembled WGS sequence"/>
</dbReference>
<evidence type="ECO:0000313" key="3">
    <source>
        <dbReference type="EMBL" id="KAK7477011.1"/>
    </source>
</evidence>
<proteinExistence type="predicted"/>
<organism evidence="3 4">
    <name type="scientific">Batillaria attramentaria</name>
    <dbReference type="NCBI Taxonomy" id="370345"/>
    <lineage>
        <taxon>Eukaryota</taxon>
        <taxon>Metazoa</taxon>
        <taxon>Spiralia</taxon>
        <taxon>Lophotrochozoa</taxon>
        <taxon>Mollusca</taxon>
        <taxon>Gastropoda</taxon>
        <taxon>Caenogastropoda</taxon>
        <taxon>Sorbeoconcha</taxon>
        <taxon>Cerithioidea</taxon>
        <taxon>Batillariidae</taxon>
        <taxon>Batillaria</taxon>
    </lineage>
</organism>
<dbReference type="InterPro" id="IPR003655">
    <property type="entry name" value="aKRAB"/>
</dbReference>
<dbReference type="PANTHER" id="PTHR14112">
    <property type="entry name" value="SYNOVIAL SARCOMA, X MEMBER"/>
    <property type="match status" value="1"/>
</dbReference>
<gene>
    <name evidence="3" type="ORF">BaRGS_00031691</name>
</gene>
<dbReference type="InterPro" id="IPR046341">
    <property type="entry name" value="SET_dom_sf"/>
</dbReference>
<feature type="domain" description="KRAB-related" evidence="2">
    <location>
        <begin position="10"/>
        <end position="73"/>
    </location>
</feature>
<evidence type="ECO:0000256" key="1">
    <source>
        <dbReference type="SAM" id="MobiDB-lite"/>
    </source>
</evidence>
<evidence type="ECO:0000259" key="2">
    <source>
        <dbReference type="PROSITE" id="PS50806"/>
    </source>
</evidence>
<keyword evidence="4" id="KW-1185">Reference proteome</keyword>
<dbReference type="Gene3D" id="2.170.270.10">
    <property type="entry name" value="SET domain"/>
    <property type="match status" value="1"/>
</dbReference>
<dbReference type="AlphaFoldDB" id="A0ABD0JQ53"/>